<sequence length="85" mass="9167">MKQAKGCGKRRHRQTLAHRPAAGPIPSGVASLGTICLPSPDYSLLYQGPSSYENKVAIDLRAAYTLTDPYGMCPDRGRKGCAAFR</sequence>
<proteinExistence type="predicted"/>
<evidence type="ECO:0000313" key="2">
    <source>
        <dbReference type="EMBL" id="TKW48367.1"/>
    </source>
</evidence>
<reference evidence="2 3" key="1">
    <citation type="journal article" date="2019" name="PLoS ONE">
        <title>Comparative genome analysis indicates high evolutionary potential of pathogenicity genes in Colletotrichum tanaceti.</title>
        <authorList>
            <person name="Lelwala R.V."/>
            <person name="Korhonen P.K."/>
            <person name="Young N.D."/>
            <person name="Scott J.B."/>
            <person name="Ades P.A."/>
            <person name="Gasser R.B."/>
            <person name="Taylor P.W.J."/>
        </authorList>
    </citation>
    <scope>NUCLEOTIDE SEQUENCE [LARGE SCALE GENOMIC DNA]</scope>
    <source>
        <strain evidence="2">BRIP57314</strain>
    </source>
</reference>
<dbReference type="AlphaFoldDB" id="A0A4U6X4T7"/>
<name>A0A4U6X4T7_9PEZI</name>
<gene>
    <name evidence="2" type="ORF">CTA1_245</name>
</gene>
<dbReference type="Proteomes" id="UP000310108">
    <property type="component" value="Unassembled WGS sequence"/>
</dbReference>
<comment type="caution">
    <text evidence="2">The sequence shown here is derived from an EMBL/GenBank/DDBJ whole genome shotgun (WGS) entry which is preliminary data.</text>
</comment>
<protein>
    <submittedName>
        <fullName evidence="2">Uncharacterized protein</fullName>
    </submittedName>
</protein>
<accession>A0A4U6X4T7</accession>
<feature type="region of interest" description="Disordered" evidence="1">
    <location>
        <begin position="1"/>
        <end position="23"/>
    </location>
</feature>
<keyword evidence="3" id="KW-1185">Reference proteome</keyword>
<dbReference type="EMBL" id="PJEX01001103">
    <property type="protein sequence ID" value="TKW48367.1"/>
    <property type="molecule type" value="Genomic_DNA"/>
</dbReference>
<evidence type="ECO:0000256" key="1">
    <source>
        <dbReference type="SAM" id="MobiDB-lite"/>
    </source>
</evidence>
<evidence type="ECO:0000313" key="3">
    <source>
        <dbReference type="Proteomes" id="UP000310108"/>
    </source>
</evidence>
<feature type="compositionally biased region" description="Basic residues" evidence="1">
    <location>
        <begin position="7"/>
        <end position="16"/>
    </location>
</feature>
<organism evidence="2 3">
    <name type="scientific">Colletotrichum tanaceti</name>
    <dbReference type="NCBI Taxonomy" id="1306861"/>
    <lineage>
        <taxon>Eukaryota</taxon>
        <taxon>Fungi</taxon>
        <taxon>Dikarya</taxon>
        <taxon>Ascomycota</taxon>
        <taxon>Pezizomycotina</taxon>
        <taxon>Sordariomycetes</taxon>
        <taxon>Hypocreomycetidae</taxon>
        <taxon>Glomerellales</taxon>
        <taxon>Glomerellaceae</taxon>
        <taxon>Colletotrichum</taxon>
        <taxon>Colletotrichum destructivum species complex</taxon>
    </lineage>
</organism>